<evidence type="ECO:0000313" key="6">
    <source>
        <dbReference type="Proteomes" id="UP000003250"/>
    </source>
</evidence>
<keyword evidence="2 4" id="KW-0732">Signal</keyword>
<dbReference type="PROSITE" id="PS51257">
    <property type="entry name" value="PROKAR_LIPOPROTEIN"/>
    <property type="match status" value="1"/>
</dbReference>
<feature type="region of interest" description="Disordered" evidence="3">
    <location>
        <begin position="250"/>
        <end position="270"/>
    </location>
</feature>
<dbReference type="OrthoDB" id="7390264at2"/>
<dbReference type="Gene3D" id="2.60.40.2500">
    <property type="match status" value="1"/>
</dbReference>
<dbReference type="CDD" id="cd06911">
    <property type="entry name" value="VirB9_CagX_TrbG"/>
    <property type="match status" value="1"/>
</dbReference>
<organism evidence="5 6">
    <name type="scientific">Mesorhizobium alhagi CCNWXJ12-2</name>
    <dbReference type="NCBI Taxonomy" id="1107882"/>
    <lineage>
        <taxon>Bacteria</taxon>
        <taxon>Pseudomonadati</taxon>
        <taxon>Pseudomonadota</taxon>
        <taxon>Alphaproteobacteria</taxon>
        <taxon>Hyphomicrobiales</taxon>
        <taxon>Phyllobacteriaceae</taxon>
        <taxon>Allomesorhizobium</taxon>
    </lineage>
</organism>
<reference evidence="5 6" key="1">
    <citation type="journal article" date="2012" name="J. Bacteriol.">
        <title>Draft Genome Sequence of Mesorhizobium alhagi CCNWXJ12-2T, a Novel Salt-Resistant Species Isolated from the Desert of Northwestern China.</title>
        <authorList>
            <person name="Zhou M."/>
            <person name="Chen W."/>
            <person name="Chen H."/>
            <person name="Wei G."/>
        </authorList>
    </citation>
    <scope>NUCLEOTIDE SEQUENCE [LARGE SCALE GENOMIC DNA]</scope>
    <source>
        <strain evidence="5 6">CCNWXJ12-2</strain>
    </source>
</reference>
<feature type="chain" id="PRO_5003535291" evidence="4">
    <location>
        <begin position="23"/>
        <end position="270"/>
    </location>
</feature>
<dbReference type="InterPro" id="IPR010258">
    <property type="entry name" value="Conjugal_tfr_TrbG/VirB9/CagX"/>
</dbReference>
<evidence type="ECO:0000256" key="4">
    <source>
        <dbReference type="SAM" id="SignalP"/>
    </source>
</evidence>
<dbReference type="PATRIC" id="fig|1107882.3.peg.6003"/>
<evidence type="ECO:0000256" key="1">
    <source>
        <dbReference type="ARBA" id="ARBA00006135"/>
    </source>
</evidence>
<dbReference type="Proteomes" id="UP000003250">
    <property type="component" value="Unassembled WGS sequence"/>
</dbReference>
<feature type="signal peptide" evidence="4">
    <location>
        <begin position="1"/>
        <end position="22"/>
    </location>
</feature>
<evidence type="ECO:0000256" key="3">
    <source>
        <dbReference type="SAM" id="MobiDB-lite"/>
    </source>
</evidence>
<proteinExistence type="inferred from homology"/>
<keyword evidence="6" id="KW-1185">Reference proteome</keyword>
<dbReference type="InterPro" id="IPR038161">
    <property type="entry name" value="VirB9/CagX/TrbG_C_sf"/>
</dbReference>
<dbReference type="EMBL" id="AHAM01000278">
    <property type="protein sequence ID" value="EHK53232.1"/>
    <property type="molecule type" value="Genomic_DNA"/>
</dbReference>
<comment type="similarity">
    <text evidence="1">Belongs to the TrbG/VirB9 family.</text>
</comment>
<evidence type="ECO:0000313" key="5">
    <source>
        <dbReference type="EMBL" id="EHK53232.1"/>
    </source>
</evidence>
<dbReference type="AlphaFoldDB" id="H0I170"/>
<name>H0I170_9HYPH</name>
<accession>H0I170</accession>
<sequence length="270" mass="30236">MDVRPAAAAFLMISSLSCPATGAQTPKGGSLDPRVTSVTYQENNVVQVFATYGISTMIVFDEEERFETISLGDTESWQVVPAEKGNILFVKPIAKDVTTNMNVVTTKRIYYLELRDFPPDAGRKVFGIRFHYLEKNLNAALRKEAEQRAAWPNISGIDKANVNIDYSFSGDARLKPLMVFDDGSKTFFKFDAQVPAIFAVNSDFSETLMNFRREGEYIVIDGTSAQFTLRDGDQWICIFNLRKPDFGAPDPGIFGPVEDDQAKRRRRSGN</sequence>
<protein>
    <submittedName>
        <fullName evidence="5">Conjugal transfer protein TrbG/VirB9/CagX</fullName>
    </submittedName>
</protein>
<gene>
    <name evidence="5" type="ORF">MAXJ12_31037</name>
</gene>
<dbReference type="InterPro" id="IPR033645">
    <property type="entry name" value="VirB9/CagX/TrbG_C"/>
</dbReference>
<dbReference type="Pfam" id="PF03524">
    <property type="entry name" value="CagX"/>
    <property type="match status" value="1"/>
</dbReference>
<evidence type="ECO:0000256" key="2">
    <source>
        <dbReference type="ARBA" id="ARBA00022729"/>
    </source>
</evidence>